<dbReference type="OrthoDB" id="4494979at2"/>
<feature type="domain" description="Thiamine pyrophosphate enzyme N-terminal TPP-binding" evidence="17">
    <location>
        <begin position="1"/>
        <end position="117"/>
    </location>
</feature>
<dbReference type="InterPro" id="IPR000399">
    <property type="entry name" value="TPP-bd_CS"/>
</dbReference>
<dbReference type="GO" id="GO:0003984">
    <property type="term" value="F:acetolactate synthase activity"/>
    <property type="evidence" value="ECO:0007669"/>
    <property type="project" value="UniProtKB-EC"/>
</dbReference>
<dbReference type="SUPFAM" id="SSF52518">
    <property type="entry name" value="Thiamin diphosphate-binding fold (THDP-binding)"/>
    <property type="match status" value="2"/>
</dbReference>
<dbReference type="InterPro" id="IPR029035">
    <property type="entry name" value="DHS-like_NAD/FAD-binding_dom"/>
</dbReference>
<evidence type="ECO:0000259" key="15">
    <source>
        <dbReference type="Pfam" id="PF00205"/>
    </source>
</evidence>
<dbReference type="GO" id="GO:0000287">
    <property type="term" value="F:magnesium ion binding"/>
    <property type="evidence" value="ECO:0007669"/>
    <property type="project" value="UniProtKB-UniRule"/>
</dbReference>
<dbReference type="AlphaFoldDB" id="A0A135HV60"/>
<comment type="cofactor">
    <cofactor evidence="14">
        <name>thiamine diphosphate</name>
        <dbReference type="ChEBI" id="CHEBI:58937"/>
    </cofactor>
    <text evidence="14">Binds 1 thiamine pyrophosphate per subunit.</text>
</comment>
<sequence>MTGAEMVVQALIDQGVEHIFGYPGGAVLPIYDELFQQDRVEHILVRHEQGAGHAAEGYARSTGKVGVMLVTSGPGATNAVTPLQDALMDSIPLVCISGQVPTSLIGSDAFQECDTVGITRPCTKHNWLVKDINDLARVLHEAFHVASTGRPGPVVVDIPKDVQFAKGIYTPPQTAPRTSYRPTVDGDQQAIAQAVQLMASARKPVIYSGGGVVNSGPQACQLLRELVELTNFPITSTLMGLGAYPASGKNWLGMLGMHGTYEANMTMHDCDVMLCVGARFDDRITGRLDAFSPNSKKIHIDIDPSSINKTVRVDVPIIGDVERVLEDMVRQWRASERKPEKQAMAEWWAQIDKWRARNSLAYTPNKDIIMPQYAIQRLYELTKDRETYITTEVGQHQMWAAQFFGFEAPNRWMTSGGLGTMGYGLPAALGVQIAHPDALVIDIAGDASVQMTIQEMSAAIQHEAPIKIFILNNQYMGMVRQWQQLLHGNRLSHSYTEAMPDFVKLAEAYGAHGIRCEKPGALDDAIQEMIDVKKPVIFDCRVANLANCFPMIPSGKAHNEMLLPDEATDEAVANAIDAKGRELV</sequence>
<dbReference type="InterPro" id="IPR012000">
    <property type="entry name" value="Thiamin_PyroP_enz_cen_dom"/>
</dbReference>
<dbReference type="STRING" id="1494590.ATN84_12690"/>
<dbReference type="FunFam" id="3.40.50.1220:FF:000008">
    <property type="entry name" value="Acetolactate synthase"/>
    <property type="match status" value="1"/>
</dbReference>
<evidence type="ECO:0000256" key="12">
    <source>
        <dbReference type="ARBA" id="ARBA00023304"/>
    </source>
</evidence>
<comment type="catalytic activity">
    <reaction evidence="13 14">
        <text>2 pyruvate + H(+) = (2S)-2-acetolactate + CO2</text>
        <dbReference type="Rhea" id="RHEA:25249"/>
        <dbReference type="ChEBI" id="CHEBI:15361"/>
        <dbReference type="ChEBI" id="CHEBI:15378"/>
        <dbReference type="ChEBI" id="CHEBI:16526"/>
        <dbReference type="ChEBI" id="CHEBI:58476"/>
        <dbReference type="EC" id="2.2.1.6"/>
    </reaction>
</comment>
<evidence type="ECO:0000256" key="3">
    <source>
        <dbReference type="ARBA" id="ARBA00007812"/>
    </source>
</evidence>
<dbReference type="EMBL" id="LNTU01000023">
    <property type="protein sequence ID" value="KXF77096.1"/>
    <property type="molecule type" value="Genomic_DNA"/>
</dbReference>
<evidence type="ECO:0000259" key="17">
    <source>
        <dbReference type="Pfam" id="PF02776"/>
    </source>
</evidence>
<dbReference type="FunFam" id="3.40.50.970:FF:000016">
    <property type="entry name" value="Acetolactate synthase"/>
    <property type="match status" value="1"/>
</dbReference>
<dbReference type="Pfam" id="PF02776">
    <property type="entry name" value="TPP_enzyme_N"/>
    <property type="match status" value="1"/>
</dbReference>
<comment type="cofactor">
    <cofactor evidence="14">
        <name>Mg(2+)</name>
        <dbReference type="ChEBI" id="CHEBI:18420"/>
    </cofactor>
    <text evidence="14">Binds 1 Mg(2+) ion per subunit.</text>
</comment>
<organism evidence="18 19">
    <name type="scientific">Paramesorhizobium deserti</name>
    <dbReference type="NCBI Taxonomy" id="1494590"/>
    <lineage>
        <taxon>Bacteria</taxon>
        <taxon>Pseudomonadati</taxon>
        <taxon>Pseudomonadota</taxon>
        <taxon>Alphaproteobacteria</taxon>
        <taxon>Hyphomicrobiales</taxon>
        <taxon>Phyllobacteriaceae</taxon>
        <taxon>Paramesorhizobium</taxon>
    </lineage>
</organism>
<evidence type="ECO:0000256" key="9">
    <source>
        <dbReference type="ARBA" id="ARBA00022827"/>
    </source>
</evidence>
<dbReference type="PANTHER" id="PTHR18968:SF13">
    <property type="entry name" value="ACETOLACTATE SYNTHASE CATALYTIC SUBUNIT, MITOCHONDRIAL"/>
    <property type="match status" value="1"/>
</dbReference>
<dbReference type="GO" id="GO:0005948">
    <property type="term" value="C:acetolactate synthase complex"/>
    <property type="evidence" value="ECO:0007669"/>
    <property type="project" value="TreeGrafter"/>
</dbReference>
<dbReference type="UniPathway" id="UPA00047">
    <property type="reaction ID" value="UER00055"/>
</dbReference>
<keyword evidence="11 14" id="KW-0786">Thiamine pyrophosphate</keyword>
<keyword evidence="10 14" id="KW-0460">Magnesium</keyword>
<dbReference type="GO" id="GO:0050660">
    <property type="term" value="F:flavin adenine dinucleotide binding"/>
    <property type="evidence" value="ECO:0007669"/>
    <property type="project" value="InterPro"/>
</dbReference>
<keyword evidence="9" id="KW-0274">FAD</keyword>
<dbReference type="CDD" id="cd07035">
    <property type="entry name" value="TPP_PYR_POX_like"/>
    <property type="match status" value="1"/>
</dbReference>
<evidence type="ECO:0000313" key="19">
    <source>
        <dbReference type="Proteomes" id="UP000070107"/>
    </source>
</evidence>
<evidence type="ECO:0000256" key="13">
    <source>
        <dbReference type="ARBA" id="ARBA00048670"/>
    </source>
</evidence>
<dbReference type="FunFam" id="3.40.50.970:FF:000007">
    <property type="entry name" value="Acetolactate synthase"/>
    <property type="match status" value="1"/>
</dbReference>
<dbReference type="CDD" id="cd02015">
    <property type="entry name" value="TPP_AHAS"/>
    <property type="match status" value="1"/>
</dbReference>
<evidence type="ECO:0000256" key="1">
    <source>
        <dbReference type="ARBA" id="ARBA00004974"/>
    </source>
</evidence>
<evidence type="ECO:0000259" key="16">
    <source>
        <dbReference type="Pfam" id="PF02775"/>
    </source>
</evidence>
<keyword evidence="12 14" id="KW-0100">Branched-chain amino acid biosynthesis</keyword>
<dbReference type="InterPro" id="IPR012001">
    <property type="entry name" value="Thiamin_PyroP_enz_TPP-bd_dom"/>
</dbReference>
<dbReference type="NCBIfam" id="TIGR00118">
    <property type="entry name" value="acolac_lg"/>
    <property type="match status" value="1"/>
</dbReference>
<dbReference type="Pfam" id="PF02775">
    <property type="entry name" value="TPP_enzyme_C"/>
    <property type="match status" value="1"/>
</dbReference>
<dbReference type="SUPFAM" id="SSF52467">
    <property type="entry name" value="DHS-like NAD/FAD-binding domain"/>
    <property type="match status" value="1"/>
</dbReference>
<dbReference type="EC" id="2.2.1.6" evidence="4 14"/>
<dbReference type="Pfam" id="PF00205">
    <property type="entry name" value="TPP_enzyme_M"/>
    <property type="match status" value="1"/>
</dbReference>
<evidence type="ECO:0000313" key="18">
    <source>
        <dbReference type="EMBL" id="KXF77096.1"/>
    </source>
</evidence>
<dbReference type="GO" id="GO:0009099">
    <property type="term" value="P:L-valine biosynthetic process"/>
    <property type="evidence" value="ECO:0007669"/>
    <property type="project" value="UniProtKB-UniPathway"/>
</dbReference>
<dbReference type="PROSITE" id="PS00187">
    <property type="entry name" value="TPP_ENZYMES"/>
    <property type="match status" value="1"/>
</dbReference>
<keyword evidence="7 14" id="KW-0808">Transferase</keyword>
<evidence type="ECO:0000256" key="6">
    <source>
        <dbReference type="ARBA" id="ARBA00022630"/>
    </source>
</evidence>
<feature type="domain" description="Thiamine pyrophosphate enzyme central" evidence="15">
    <location>
        <begin position="191"/>
        <end position="327"/>
    </location>
</feature>
<evidence type="ECO:0000256" key="7">
    <source>
        <dbReference type="ARBA" id="ARBA00022679"/>
    </source>
</evidence>
<name>A0A135HV60_9HYPH</name>
<comment type="similarity">
    <text evidence="3 14">Belongs to the TPP enzyme family.</text>
</comment>
<evidence type="ECO:0000256" key="2">
    <source>
        <dbReference type="ARBA" id="ARBA00005025"/>
    </source>
</evidence>
<dbReference type="GO" id="GO:0009097">
    <property type="term" value="P:isoleucine biosynthetic process"/>
    <property type="evidence" value="ECO:0007669"/>
    <property type="project" value="UniProtKB-UniPathway"/>
</dbReference>
<dbReference type="Proteomes" id="UP000070107">
    <property type="component" value="Unassembled WGS sequence"/>
</dbReference>
<evidence type="ECO:0000256" key="10">
    <source>
        <dbReference type="ARBA" id="ARBA00022842"/>
    </source>
</evidence>
<dbReference type="InterPro" id="IPR045229">
    <property type="entry name" value="TPP_enz"/>
</dbReference>
<dbReference type="InterPro" id="IPR011766">
    <property type="entry name" value="TPP_enzyme_TPP-bd"/>
</dbReference>
<keyword evidence="6" id="KW-0285">Flavoprotein</keyword>
<feature type="domain" description="Thiamine pyrophosphate enzyme TPP-binding" evidence="16">
    <location>
        <begin position="393"/>
        <end position="540"/>
    </location>
</feature>
<dbReference type="InterPro" id="IPR039368">
    <property type="entry name" value="AHAS_TPP"/>
</dbReference>
<evidence type="ECO:0000256" key="8">
    <source>
        <dbReference type="ARBA" id="ARBA00022723"/>
    </source>
</evidence>
<gene>
    <name evidence="18" type="ORF">ATN84_12690</name>
</gene>
<protein>
    <recommendedName>
        <fullName evidence="4 14">Acetolactate synthase</fullName>
        <ecNumber evidence="4 14">2.2.1.6</ecNumber>
    </recommendedName>
</protein>
<evidence type="ECO:0000256" key="14">
    <source>
        <dbReference type="RuleBase" id="RU003591"/>
    </source>
</evidence>
<comment type="pathway">
    <text evidence="1 14">Amino-acid biosynthesis; L-isoleucine biosynthesis; L-isoleucine from 2-oxobutanoate: step 1/4.</text>
</comment>
<comment type="caution">
    <text evidence="18">The sequence shown here is derived from an EMBL/GenBank/DDBJ whole genome shotgun (WGS) entry which is preliminary data.</text>
</comment>
<dbReference type="UniPathway" id="UPA00049">
    <property type="reaction ID" value="UER00059"/>
</dbReference>
<dbReference type="InterPro" id="IPR029061">
    <property type="entry name" value="THDP-binding"/>
</dbReference>
<evidence type="ECO:0000256" key="5">
    <source>
        <dbReference type="ARBA" id="ARBA00022605"/>
    </source>
</evidence>
<dbReference type="Gene3D" id="3.40.50.970">
    <property type="match status" value="2"/>
</dbReference>
<reference evidence="18 19" key="1">
    <citation type="submission" date="2015-11" db="EMBL/GenBank/DDBJ databases">
        <title>Draft genome sequence of Paramesorhizobium deserti A-3-E, a strain highly resistant to diverse beta-lactam antibiotics.</title>
        <authorList>
            <person name="Lv R."/>
            <person name="Yang X."/>
            <person name="Fang N."/>
            <person name="Guo J."/>
            <person name="Luo X."/>
            <person name="Peng F."/>
            <person name="Yang R."/>
            <person name="Cui Y."/>
            <person name="Fang C."/>
            <person name="Song Y."/>
        </authorList>
    </citation>
    <scope>NUCLEOTIDE SEQUENCE [LARGE SCALE GENOMIC DNA]</scope>
    <source>
        <strain evidence="18 19">A-3-E</strain>
    </source>
</reference>
<keyword evidence="8 14" id="KW-0479">Metal-binding</keyword>
<comment type="pathway">
    <text evidence="2 14">Amino-acid biosynthesis; L-valine biosynthesis; L-valine from pyruvate: step 1/4.</text>
</comment>
<dbReference type="InterPro" id="IPR012846">
    <property type="entry name" value="Acetolactate_synth_lsu"/>
</dbReference>
<dbReference type="Gene3D" id="3.40.50.1220">
    <property type="entry name" value="TPP-binding domain"/>
    <property type="match status" value="1"/>
</dbReference>
<dbReference type="NCBIfam" id="NF006581">
    <property type="entry name" value="PRK09107.1"/>
    <property type="match status" value="1"/>
</dbReference>
<evidence type="ECO:0000256" key="11">
    <source>
        <dbReference type="ARBA" id="ARBA00023052"/>
    </source>
</evidence>
<dbReference type="GO" id="GO:0030976">
    <property type="term" value="F:thiamine pyrophosphate binding"/>
    <property type="evidence" value="ECO:0007669"/>
    <property type="project" value="UniProtKB-UniRule"/>
</dbReference>
<evidence type="ECO:0000256" key="4">
    <source>
        <dbReference type="ARBA" id="ARBA00013145"/>
    </source>
</evidence>
<dbReference type="PANTHER" id="PTHR18968">
    <property type="entry name" value="THIAMINE PYROPHOSPHATE ENZYMES"/>
    <property type="match status" value="1"/>
</dbReference>
<accession>A0A135HV60</accession>
<keyword evidence="5 14" id="KW-0028">Amino-acid biosynthesis</keyword>
<keyword evidence="19" id="KW-1185">Reference proteome</keyword>
<proteinExistence type="inferred from homology"/>